<evidence type="ECO:0000256" key="3">
    <source>
        <dbReference type="ARBA" id="ARBA00022679"/>
    </source>
</evidence>
<gene>
    <name evidence="6 9" type="primary">rpoE</name>
    <name evidence="9" type="ORF">Q4F26_05025</name>
</gene>
<proteinExistence type="inferred from homology"/>
<reference evidence="9" key="1">
    <citation type="submission" date="2023-07" db="EMBL/GenBank/DDBJ databases">
        <title>Between Cages and Wild: Unraveling the Impact of Captivity on Animal Microbiomes and Antimicrobial Resistance.</title>
        <authorList>
            <person name="Schmartz G.P."/>
            <person name="Rehner J."/>
            <person name="Schuff M.J."/>
            <person name="Becker S.L."/>
            <person name="Kravczyk M."/>
            <person name="Gurevich A."/>
            <person name="Francke R."/>
            <person name="Mueller R."/>
            <person name="Keller V."/>
            <person name="Keller A."/>
        </authorList>
    </citation>
    <scope>NUCLEOTIDE SEQUENCE</scope>
    <source>
        <strain evidence="9">S39M_St_73</strain>
    </source>
</reference>
<evidence type="ECO:0000313" key="9">
    <source>
        <dbReference type="EMBL" id="MDO5457692.1"/>
    </source>
</evidence>
<protein>
    <recommendedName>
        <fullName evidence="6">Probable DNA-directed RNA polymerase subunit delta</fullName>
    </recommendedName>
    <alternativeName>
        <fullName evidence="6">RNAP delta factor</fullName>
    </alternativeName>
</protein>
<dbReference type="PROSITE" id="PS51913">
    <property type="entry name" value="HTH_HARE"/>
    <property type="match status" value="1"/>
</dbReference>
<evidence type="ECO:0000259" key="8">
    <source>
        <dbReference type="PROSITE" id="PS51913"/>
    </source>
</evidence>
<feature type="compositionally biased region" description="Acidic residues" evidence="7">
    <location>
        <begin position="128"/>
        <end position="177"/>
    </location>
</feature>
<evidence type="ECO:0000256" key="5">
    <source>
        <dbReference type="ARBA" id="ARBA00023163"/>
    </source>
</evidence>
<organism evidence="9 10">
    <name type="scientific">Atopococcus tabaci</name>
    <dbReference type="NCBI Taxonomy" id="269774"/>
    <lineage>
        <taxon>Bacteria</taxon>
        <taxon>Bacillati</taxon>
        <taxon>Bacillota</taxon>
        <taxon>Bacilli</taxon>
        <taxon>Lactobacillales</taxon>
        <taxon>Carnobacteriaceae</taxon>
        <taxon>Atopococcus</taxon>
    </lineage>
</organism>
<accession>A0AA43UCZ6</accession>
<sequence>MEIKSLKNTKNVTMVDVAKAVLDEYEDVMHFNDILDVVAEYMKLSDQDIEQYMPIFYSDLNTEGSFISVGNNTWGLREWYPIDSINEAVTVKNSEDDLSPHIAPEGYTDLFEDSEEDSPQTISKVKLDEEDLDYEEDEDKTAEEIQEYEDELTELEVDEDDDFDDELEYDEDEEDED</sequence>
<dbReference type="Proteomes" id="UP001171751">
    <property type="component" value="Unassembled WGS sequence"/>
</dbReference>
<dbReference type="HAMAP" id="MF_00357">
    <property type="entry name" value="RNApol_bact_RpoE"/>
    <property type="match status" value="1"/>
</dbReference>
<dbReference type="GO" id="GO:0006351">
    <property type="term" value="P:DNA-templated transcription"/>
    <property type="evidence" value="ECO:0007669"/>
    <property type="project" value="InterPro"/>
</dbReference>
<keyword evidence="5 6" id="KW-0804">Transcription</keyword>
<comment type="caution">
    <text evidence="9">The sequence shown here is derived from an EMBL/GenBank/DDBJ whole genome shotgun (WGS) entry which is preliminary data.</text>
</comment>
<dbReference type="Gene3D" id="1.10.10.1250">
    <property type="entry name" value="RNA polymerase, subunit delta, N-terminal domain"/>
    <property type="match status" value="1"/>
</dbReference>
<evidence type="ECO:0000256" key="7">
    <source>
        <dbReference type="SAM" id="MobiDB-lite"/>
    </source>
</evidence>
<dbReference type="GO" id="GO:0000428">
    <property type="term" value="C:DNA-directed RNA polymerase complex"/>
    <property type="evidence" value="ECO:0007669"/>
    <property type="project" value="UniProtKB-KW"/>
</dbReference>
<keyword evidence="2 6" id="KW-0240">DNA-directed RNA polymerase</keyword>
<dbReference type="GO" id="GO:0003899">
    <property type="term" value="F:DNA-directed RNA polymerase activity"/>
    <property type="evidence" value="ECO:0007669"/>
    <property type="project" value="UniProtKB-UniRule"/>
</dbReference>
<dbReference type="InterPro" id="IPR029757">
    <property type="entry name" value="RpoE"/>
</dbReference>
<dbReference type="InterPro" id="IPR038087">
    <property type="entry name" value="RNAP_delta_N_dom_sf"/>
</dbReference>
<dbReference type="NCBIfam" id="TIGR04567">
    <property type="entry name" value="RNAP_delt_lowGC"/>
    <property type="match status" value="1"/>
</dbReference>
<dbReference type="GO" id="GO:0006355">
    <property type="term" value="P:regulation of DNA-templated transcription"/>
    <property type="evidence" value="ECO:0007669"/>
    <property type="project" value="UniProtKB-UniRule"/>
</dbReference>
<evidence type="ECO:0000256" key="6">
    <source>
        <dbReference type="HAMAP-Rule" id="MF_00357"/>
    </source>
</evidence>
<keyword evidence="10" id="KW-1185">Reference proteome</keyword>
<dbReference type="EMBL" id="JAUNQW010000021">
    <property type="protein sequence ID" value="MDO5457692.1"/>
    <property type="molecule type" value="Genomic_DNA"/>
</dbReference>
<dbReference type="Pfam" id="PF05066">
    <property type="entry name" value="HARE-HTH"/>
    <property type="match status" value="1"/>
</dbReference>
<keyword evidence="4 6" id="KW-0548">Nucleotidyltransferase</keyword>
<keyword evidence="3 6" id="KW-0808">Transferase</keyword>
<dbReference type="AlphaFoldDB" id="A0AA43UCZ6"/>
<evidence type="ECO:0000313" key="10">
    <source>
        <dbReference type="Proteomes" id="UP001171751"/>
    </source>
</evidence>
<comment type="function">
    <text evidence="6">Participates in both the initiation and recycling phases of transcription. In the presence of the delta subunit, RNAP displays an increased specificity of transcription, a decreased affinity for nucleic acids, and an increased efficiency of RNA synthesis because of enhanced recycling.</text>
</comment>
<evidence type="ECO:0000256" key="2">
    <source>
        <dbReference type="ARBA" id="ARBA00022478"/>
    </source>
</evidence>
<comment type="similarity">
    <text evidence="1 6">Belongs to the RpoE family.</text>
</comment>
<feature type="domain" description="HTH HARE-type" evidence="8">
    <location>
        <begin position="12"/>
        <end position="79"/>
    </location>
</feature>
<evidence type="ECO:0000256" key="1">
    <source>
        <dbReference type="ARBA" id="ARBA00009828"/>
    </source>
</evidence>
<comment type="subunit">
    <text evidence="6">RNAP is composed of a core of 2 alpha, a beta and a beta' subunits. The core is associated with a delta subunit and one of several sigma factors.</text>
</comment>
<name>A0AA43UCZ6_9LACT</name>
<evidence type="ECO:0000256" key="4">
    <source>
        <dbReference type="ARBA" id="ARBA00022695"/>
    </source>
</evidence>
<feature type="region of interest" description="Disordered" evidence="7">
    <location>
        <begin position="111"/>
        <end position="177"/>
    </location>
</feature>
<dbReference type="InterPro" id="IPR007759">
    <property type="entry name" value="Asxl_HARE-HTH"/>
</dbReference>